<proteinExistence type="inferred from homology"/>
<comment type="subcellular location">
    <subcellularLocation>
        <location evidence="2">Cell membrane</location>
        <location evidence="2">Sarcolemma</location>
    </subcellularLocation>
    <subcellularLocation>
        <location evidence="3">Cell membrane</location>
        <topology evidence="3">Multi-pass membrane protein</topology>
    </subcellularLocation>
</comment>
<keyword evidence="7" id="KW-1003">Cell membrane</keyword>
<feature type="domain" description="Major facilitator superfamily (MFS) profile" evidence="17">
    <location>
        <begin position="31"/>
        <end position="474"/>
    </location>
</feature>
<evidence type="ECO:0000256" key="10">
    <source>
        <dbReference type="ARBA" id="ARBA00022989"/>
    </source>
</evidence>
<evidence type="ECO:0000256" key="6">
    <source>
        <dbReference type="ARBA" id="ARBA00022448"/>
    </source>
</evidence>
<feature type="transmembrane region" description="Helical" evidence="16">
    <location>
        <begin position="112"/>
        <end position="132"/>
    </location>
</feature>
<dbReference type="Proteomes" id="UP000314986">
    <property type="component" value="Unassembled WGS sequence"/>
</dbReference>
<keyword evidence="10 16" id="KW-1133">Transmembrane helix</keyword>
<dbReference type="PANTHER" id="PTHR23503">
    <property type="entry name" value="SOLUTE CARRIER FAMILY 2"/>
    <property type="match status" value="1"/>
</dbReference>
<feature type="compositionally biased region" description="Basic and acidic residues" evidence="15">
    <location>
        <begin position="8"/>
        <end position="21"/>
    </location>
</feature>
<comment type="similarity">
    <text evidence="4">Belongs to the major facilitator superfamily. Sugar transporter (TC 2.A.1.1) family. Glucose transporter subfamily.</text>
</comment>
<dbReference type="OMA" id="VFFMYPE"/>
<reference evidence="18" key="5">
    <citation type="submission" date="2025-09" db="UniProtKB">
        <authorList>
            <consortium name="Ensembl"/>
        </authorList>
    </citation>
    <scope>IDENTIFICATION</scope>
</reference>
<reference evidence="18" key="4">
    <citation type="submission" date="2025-08" db="UniProtKB">
        <authorList>
            <consortium name="Ensembl"/>
        </authorList>
    </citation>
    <scope>IDENTIFICATION</scope>
</reference>
<evidence type="ECO:0000256" key="1">
    <source>
        <dbReference type="ARBA" id="ARBA00000590"/>
    </source>
</evidence>
<evidence type="ECO:0000313" key="19">
    <source>
        <dbReference type="Proteomes" id="UP000314986"/>
    </source>
</evidence>
<dbReference type="Pfam" id="PF00083">
    <property type="entry name" value="Sugar_tr"/>
    <property type="match status" value="1"/>
</dbReference>
<dbReference type="AlphaFoldDB" id="A0A4W3HWK5"/>
<feature type="transmembrane region" description="Helical" evidence="16">
    <location>
        <begin position="288"/>
        <end position="309"/>
    </location>
</feature>
<dbReference type="PROSITE" id="PS50850">
    <property type="entry name" value="MFS"/>
    <property type="match status" value="1"/>
</dbReference>
<feature type="transmembrane region" description="Helical" evidence="16">
    <location>
        <begin position="324"/>
        <end position="346"/>
    </location>
</feature>
<evidence type="ECO:0000256" key="7">
    <source>
        <dbReference type="ARBA" id="ARBA00022475"/>
    </source>
</evidence>
<evidence type="ECO:0000256" key="2">
    <source>
        <dbReference type="ARBA" id="ARBA00004135"/>
    </source>
</evidence>
<keyword evidence="9 16" id="KW-0812">Transmembrane</keyword>
<dbReference type="PROSITE" id="PS00217">
    <property type="entry name" value="SUGAR_TRANSPORT_2"/>
    <property type="match status" value="1"/>
</dbReference>
<feature type="transmembrane region" description="Helical" evidence="16">
    <location>
        <begin position="353"/>
        <end position="372"/>
    </location>
</feature>
<keyword evidence="19" id="KW-1185">Reference proteome</keyword>
<evidence type="ECO:0000256" key="4">
    <source>
        <dbReference type="ARBA" id="ARBA00007004"/>
    </source>
</evidence>
<dbReference type="PRINTS" id="PR00171">
    <property type="entry name" value="SUGRTRNSPORT"/>
</dbReference>
<dbReference type="SUPFAM" id="SSF103473">
    <property type="entry name" value="MFS general substrate transporter"/>
    <property type="match status" value="1"/>
</dbReference>
<dbReference type="GO" id="GO:1990539">
    <property type="term" value="P:fructose import across plasma membrane"/>
    <property type="evidence" value="ECO:0007669"/>
    <property type="project" value="UniProtKB-ARBA"/>
</dbReference>
<dbReference type="InterPro" id="IPR045263">
    <property type="entry name" value="GLUT"/>
</dbReference>
<dbReference type="FunCoup" id="A0A4W3HWK5">
    <property type="interactions" value="100"/>
</dbReference>
<evidence type="ECO:0000256" key="13">
    <source>
        <dbReference type="ARBA" id="ARBA00031099"/>
    </source>
</evidence>
<dbReference type="NCBIfam" id="TIGR00879">
    <property type="entry name" value="SP"/>
    <property type="match status" value="1"/>
</dbReference>
<feature type="transmembrane region" description="Helical" evidence="16">
    <location>
        <begin position="76"/>
        <end position="100"/>
    </location>
</feature>
<name>A0A4W3HWK5_CALMI</name>
<reference evidence="19" key="1">
    <citation type="journal article" date="2006" name="Science">
        <title>Ancient noncoding elements conserved in the human genome.</title>
        <authorList>
            <person name="Venkatesh B."/>
            <person name="Kirkness E.F."/>
            <person name="Loh Y.H."/>
            <person name="Halpern A.L."/>
            <person name="Lee A.P."/>
            <person name="Johnson J."/>
            <person name="Dandona N."/>
            <person name="Viswanathan L.D."/>
            <person name="Tay A."/>
            <person name="Venter J.C."/>
            <person name="Strausberg R.L."/>
            <person name="Brenner S."/>
        </authorList>
    </citation>
    <scope>NUCLEOTIDE SEQUENCE [LARGE SCALE GENOMIC DNA]</scope>
</reference>
<dbReference type="GO" id="GO:0070837">
    <property type="term" value="P:dehydroascorbic acid transport"/>
    <property type="evidence" value="ECO:0007669"/>
    <property type="project" value="TreeGrafter"/>
</dbReference>
<dbReference type="GO" id="GO:0046323">
    <property type="term" value="P:D-glucose import"/>
    <property type="evidence" value="ECO:0007669"/>
    <property type="project" value="TreeGrafter"/>
</dbReference>
<dbReference type="InterPro" id="IPR005828">
    <property type="entry name" value="MFS_sugar_transport-like"/>
</dbReference>
<dbReference type="GO" id="GO:0055056">
    <property type="term" value="F:D-glucose transmembrane transporter activity"/>
    <property type="evidence" value="ECO:0007669"/>
    <property type="project" value="TreeGrafter"/>
</dbReference>
<dbReference type="InterPro" id="IPR036259">
    <property type="entry name" value="MFS_trans_sf"/>
</dbReference>
<feature type="transmembrane region" description="Helical" evidence="16">
    <location>
        <begin position="138"/>
        <end position="160"/>
    </location>
</feature>
<feature type="transmembrane region" description="Helical" evidence="16">
    <location>
        <begin position="420"/>
        <end position="440"/>
    </location>
</feature>
<dbReference type="GO" id="GO:0005353">
    <property type="term" value="F:fructose transmembrane transporter activity"/>
    <property type="evidence" value="ECO:0007669"/>
    <property type="project" value="UniProtKB-ARBA"/>
</dbReference>
<dbReference type="InParanoid" id="A0A4W3HWK5"/>
<dbReference type="PANTHER" id="PTHR23503:SF22">
    <property type="entry name" value="SOLUTE CARRIER FAMILY 2, FACILITATED GLUCOSE TRANSPORTER MEMBER 11"/>
    <property type="match status" value="1"/>
</dbReference>
<dbReference type="Gene3D" id="1.20.1250.20">
    <property type="entry name" value="MFS general substrate transporter like domains"/>
    <property type="match status" value="1"/>
</dbReference>
<comment type="catalytic activity">
    <reaction evidence="1">
        <text>D-fructose(out) = D-fructose(in)</text>
        <dbReference type="Rhea" id="RHEA:60372"/>
        <dbReference type="ChEBI" id="CHEBI:37721"/>
    </reaction>
</comment>
<evidence type="ECO:0000256" key="3">
    <source>
        <dbReference type="ARBA" id="ARBA00004651"/>
    </source>
</evidence>
<dbReference type="InterPro" id="IPR003663">
    <property type="entry name" value="Sugar/inositol_transpt"/>
</dbReference>
<feature type="region of interest" description="Disordered" evidence="15">
    <location>
        <begin position="1"/>
        <end position="21"/>
    </location>
</feature>
<dbReference type="CDD" id="cd17432">
    <property type="entry name" value="MFS_GLUT_Class2"/>
    <property type="match status" value="1"/>
</dbReference>
<feature type="transmembrane region" description="Helical" evidence="16">
    <location>
        <begin position="384"/>
        <end position="408"/>
    </location>
</feature>
<protein>
    <recommendedName>
        <fullName evidence="5">Solute carrier family 2, facilitated glucose transporter member 5</fullName>
    </recommendedName>
    <alternativeName>
        <fullName evidence="13">Fructose transporter</fullName>
    </alternativeName>
    <alternativeName>
        <fullName evidence="12">Glucose transporter type 5, small intestine</fullName>
    </alternativeName>
</protein>
<evidence type="ECO:0000256" key="16">
    <source>
        <dbReference type="SAM" id="Phobius"/>
    </source>
</evidence>
<keyword evidence="6 14" id="KW-0813">Transport</keyword>
<dbReference type="STRING" id="7868.ENSCMIP00000020736"/>
<dbReference type="GeneTree" id="ENSGT00940000161061"/>
<feature type="transmembrane region" description="Helical" evidence="16">
    <location>
        <begin position="26"/>
        <end position="44"/>
    </location>
</feature>
<keyword evidence="8" id="KW-0762">Sugar transport</keyword>
<dbReference type="InterPro" id="IPR005829">
    <property type="entry name" value="Sugar_transporter_CS"/>
</dbReference>
<dbReference type="FunFam" id="1.20.1250.20:FF:001511">
    <property type="entry name" value="Solute carrier family 2, facilitated glucose transporter member 5"/>
    <property type="match status" value="1"/>
</dbReference>
<reference evidence="19" key="2">
    <citation type="journal article" date="2007" name="PLoS Biol.">
        <title>Survey sequencing and comparative analysis of the elephant shark (Callorhinchus milii) genome.</title>
        <authorList>
            <person name="Venkatesh B."/>
            <person name="Kirkness E.F."/>
            <person name="Loh Y.H."/>
            <person name="Halpern A.L."/>
            <person name="Lee A.P."/>
            <person name="Johnson J."/>
            <person name="Dandona N."/>
            <person name="Viswanathan L.D."/>
            <person name="Tay A."/>
            <person name="Venter J.C."/>
            <person name="Strausberg R.L."/>
            <person name="Brenner S."/>
        </authorList>
    </citation>
    <scope>NUCLEOTIDE SEQUENCE [LARGE SCALE GENOMIC DNA]</scope>
</reference>
<dbReference type="RefSeq" id="XP_007908592.1">
    <property type="nucleotide sequence ID" value="XM_007910401.2"/>
</dbReference>
<evidence type="ECO:0000256" key="15">
    <source>
        <dbReference type="SAM" id="MobiDB-lite"/>
    </source>
</evidence>
<evidence type="ECO:0000259" key="17">
    <source>
        <dbReference type="PROSITE" id="PS50850"/>
    </source>
</evidence>
<evidence type="ECO:0000256" key="12">
    <source>
        <dbReference type="ARBA" id="ARBA00029961"/>
    </source>
</evidence>
<keyword evidence="11 16" id="KW-0472">Membrane</keyword>
<dbReference type="InterPro" id="IPR020846">
    <property type="entry name" value="MFS_dom"/>
</dbReference>
<evidence type="ECO:0000256" key="11">
    <source>
        <dbReference type="ARBA" id="ARBA00023136"/>
    </source>
</evidence>
<evidence type="ECO:0000256" key="14">
    <source>
        <dbReference type="RuleBase" id="RU003346"/>
    </source>
</evidence>
<evidence type="ECO:0000313" key="18">
    <source>
        <dbReference type="Ensembl" id="ENSCMIP00000020736.1"/>
    </source>
</evidence>
<evidence type="ECO:0000256" key="8">
    <source>
        <dbReference type="ARBA" id="ARBA00022597"/>
    </source>
</evidence>
<evidence type="ECO:0000256" key="5">
    <source>
        <dbReference type="ARBA" id="ARBA00015973"/>
    </source>
</evidence>
<dbReference type="Ensembl" id="ENSCMIT00000021116.1">
    <property type="protein sequence ID" value="ENSCMIP00000020736.1"/>
    <property type="gene ID" value="ENSCMIG00000009533.1"/>
</dbReference>
<accession>A0A4W3HWK5</accession>
<organism evidence="18 19">
    <name type="scientific">Callorhinchus milii</name>
    <name type="common">Ghost shark</name>
    <dbReference type="NCBI Taxonomy" id="7868"/>
    <lineage>
        <taxon>Eukaryota</taxon>
        <taxon>Metazoa</taxon>
        <taxon>Chordata</taxon>
        <taxon>Craniata</taxon>
        <taxon>Vertebrata</taxon>
        <taxon>Chondrichthyes</taxon>
        <taxon>Holocephali</taxon>
        <taxon>Chimaeriformes</taxon>
        <taxon>Callorhinchidae</taxon>
        <taxon>Callorhinchus</taxon>
    </lineage>
</organism>
<feature type="transmembrane region" description="Helical" evidence="16">
    <location>
        <begin position="202"/>
        <end position="223"/>
    </location>
</feature>
<reference evidence="19" key="3">
    <citation type="journal article" date="2014" name="Nature">
        <title>Elephant shark genome provides unique insights into gnathostome evolution.</title>
        <authorList>
            <consortium name="International Elephant Shark Genome Sequencing Consortium"/>
            <person name="Venkatesh B."/>
            <person name="Lee A.P."/>
            <person name="Ravi V."/>
            <person name="Maurya A.K."/>
            <person name="Lian M.M."/>
            <person name="Swann J.B."/>
            <person name="Ohta Y."/>
            <person name="Flajnik M.F."/>
            <person name="Sutoh Y."/>
            <person name="Kasahara M."/>
            <person name="Hoon S."/>
            <person name="Gangu V."/>
            <person name="Roy S.W."/>
            <person name="Irimia M."/>
            <person name="Korzh V."/>
            <person name="Kondrychyn I."/>
            <person name="Lim Z.W."/>
            <person name="Tay B.H."/>
            <person name="Tohari S."/>
            <person name="Kong K.W."/>
            <person name="Ho S."/>
            <person name="Lorente-Galdos B."/>
            <person name="Quilez J."/>
            <person name="Marques-Bonet T."/>
            <person name="Raney B.J."/>
            <person name="Ingham P.W."/>
            <person name="Tay A."/>
            <person name="Hillier L.W."/>
            <person name="Minx P."/>
            <person name="Boehm T."/>
            <person name="Wilson R.K."/>
            <person name="Brenner S."/>
            <person name="Warren W.C."/>
        </authorList>
    </citation>
    <scope>NUCLEOTIDE SEQUENCE [LARGE SCALE GENOMIC DNA]</scope>
</reference>
<dbReference type="GeneID" id="103189863"/>
<feature type="transmembrane region" description="Helical" evidence="16">
    <location>
        <begin position="446"/>
        <end position="470"/>
    </location>
</feature>
<sequence length="505" mass="56127">MAASLLKPADRRPEGRERDRQVPSRGMLFTVFAAGIGGTLQYGLNLTTVNAATVSVQNFINETWTERYGTQVESNFIAIIWSFIVTAHFVGGLMGSLIAGPMAIKYGRRNSLLLSNIFILVAALLMGLSKIAKSFEMIIVGRIFSGINSGVALNIHPMYLGESATKQFRGSVTLSFAPFTAAGLILGQTVGLREVLGSDERWPLLLSSCAAPALLQLMILPWFPESPRYLLIDKGDKYLCLEAMRRFHGNIDLTDEMEEMLEEKRASEGQKSKNLWELFRDASVRRQLIIVFVLSSAIELCGNDAMYFYTTYVLRAAGIPEKKIQYAAIGTGICEFMTSLSSNIFIDRIGRKVPLMLGYGLMVVWGSVFTVSLCLQNKFSWMPYVSMICLFASILSFGIGPAGVTFLLPTEIFDQNSRPVAYMLNGSLLWINLLLVGMIFPLFVSGLGPFCCVPFICVSFLSVLFIGFFVPETKGKTLMEISQEFQKRNFKEVGQNMLREQVKEL</sequence>
<dbReference type="GO" id="GO:0042383">
    <property type="term" value="C:sarcolemma"/>
    <property type="evidence" value="ECO:0007669"/>
    <property type="project" value="UniProtKB-SubCell"/>
</dbReference>
<feature type="transmembrane region" description="Helical" evidence="16">
    <location>
        <begin position="172"/>
        <end position="190"/>
    </location>
</feature>
<dbReference type="OrthoDB" id="8120565at2759"/>
<evidence type="ECO:0000256" key="9">
    <source>
        <dbReference type="ARBA" id="ARBA00022692"/>
    </source>
</evidence>
<gene>
    <name evidence="18" type="primary">LOC103189863</name>
</gene>